<name>A0ABT2BPC8_9BURK</name>
<proteinExistence type="predicted"/>
<keyword evidence="2" id="KW-1185">Reference proteome</keyword>
<gene>
    <name evidence="1" type="ORF">NX773_19530</name>
</gene>
<dbReference type="RefSeq" id="WP_258857954.1">
    <property type="nucleotide sequence ID" value="NZ_JANUGV010000006.1"/>
</dbReference>
<sequence length="102" mass="11826">MIRKIFFACSLMLALDLRATEAFPRDVQKFIDDREGCDHMRGEEPEPGDRQRARELKREMDRLCKGTDRKLAQLKKKYAASAIVMKRLGEFDPQIEAAVPEK</sequence>
<comment type="caution">
    <text evidence="1">The sequence shown here is derived from an EMBL/GenBank/DDBJ whole genome shotgun (WGS) entry which is preliminary data.</text>
</comment>
<dbReference type="Proteomes" id="UP001205861">
    <property type="component" value="Unassembled WGS sequence"/>
</dbReference>
<dbReference type="EMBL" id="JANUGV010000006">
    <property type="protein sequence ID" value="MCS0610362.1"/>
    <property type="molecule type" value="Genomic_DNA"/>
</dbReference>
<organism evidence="1 2">
    <name type="scientific">Massilia solisilvae</name>
    <dbReference type="NCBI Taxonomy" id="1811225"/>
    <lineage>
        <taxon>Bacteria</taxon>
        <taxon>Pseudomonadati</taxon>
        <taxon>Pseudomonadota</taxon>
        <taxon>Betaproteobacteria</taxon>
        <taxon>Burkholderiales</taxon>
        <taxon>Oxalobacteraceae</taxon>
        <taxon>Telluria group</taxon>
        <taxon>Massilia</taxon>
    </lineage>
</organism>
<evidence type="ECO:0008006" key="3">
    <source>
        <dbReference type="Google" id="ProtNLM"/>
    </source>
</evidence>
<evidence type="ECO:0000313" key="1">
    <source>
        <dbReference type="EMBL" id="MCS0610362.1"/>
    </source>
</evidence>
<reference evidence="1 2" key="1">
    <citation type="submission" date="2022-08" db="EMBL/GenBank/DDBJ databases">
        <title>Reclassification of Massilia species as members of the genera Telluria, Duganella, Pseudoduganella, Mokoshia gen. nov. and Zemynaea gen. nov. using orthogonal and non-orthogonal genome-based approaches.</title>
        <authorList>
            <person name="Bowman J.P."/>
        </authorList>
    </citation>
    <scope>NUCLEOTIDE SEQUENCE [LARGE SCALE GENOMIC DNA]</scope>
    <source>
        <strain evidence="1 2">JCM 31607</strain>
    </source>
</reference>
<evidence type="ECO:0000313" key="2">
    <source>
        <dbReference type="Proteomes" id="UP001205861"/>
    </source>
</evidence>
<protein>
    <recommendedName>
        <fullName evidence="3">DUF1090 family protein</fullName>
    </recommendedName>
</protein>
<accession>A0ABT2BPC8</accession>